<keyword evidence="3" id="KW-1185">Reference proteome</keyword>
<dbReference type="Proteomes" id="UP000219467">
    <property type="component" value="Unassembled WGS sequence"/>
</dbReference>
<dbReference type="OrthoDB" id="7690624at2"/>
<feature type="region of interest" description="Disordered" evidence="1">
    <location>
        <begin position="1"/>
        <end position="23"/>
    </location>
</feature>
<name>A0A285CMZ7_9RHOB</name>
<accession>A0A285CMZ7</accession>
<dbReference type="RefSeq" id="WP_097029372.1">
    <property type="nucleotide sequence ID" value="NZ_OAOQ01000002.1"/>
</dbReference>
<evidence type="ECO:0000256" key="1">
    <source>
        <dbReference type="SAM" id="MobiDB-lite"/>
    </source>
</evidence>
<proteinExistence type="predicted"/>
<dbReference type="EMBL" id="OAOQ01000002">
    <property type="protein sequence ID" value="SNX68919.1"/>
    <property type="molecule type" value="Genomic_DNA"/>
</dbReference>
<reference evidence="3" key="1">
    <citation type="submission" date="2017-08" db="EMBL/GenBank/DDBJ databases">
        <authorList>
            <person name="Varghese N."/>
            <person name="Submissions S."/>
        </authorList>
    </citation>
    <scope>NUCLEOTIDE SEQUENCE [LARGE SCALE GENOMIC DNA]</scope>
    <source>
        <strain evidence="3">JA234</strain>
    </source>
</reference>
<organism evidence="2 3">
    <name type="scientific">Cereibacter ovatus</name>
    <dbReference type="NCBI Taxonomy" id="439529"/>
    <lineage>
        <taxon>Bacteria</taxon>
        <taxon>Pseudomonadati</taxon>
        <taxon>Pseudomonadota</taxon>
        <taxon>Alphaproteobacteria</taxon>
        <taxon>Rhodobacterales</taxon>
        <taxon>Paracoccaceae</taxon>
        <taxon>Cereibacter</taxon>
    </lineage>
</organism>
<gene>
    <name evidence="2" type="ORF">SAMN05878503_102359</name>
</gene>
<sequence>MKHAPRPMTAARAAEMTPAYFTPERNTRQLRSLSILDQMYGYYSRD</sequence>
<evidence type="ECO:0000313" key="3">
    <source>
        <dbReference type="Proteomes" id="UP000219467"/>
    </source>
</evidence>
<dbReference type="AlphaFoldDB" id="A0A285CMZ7"/>
<evidence type="ECO:0000313" key="2">
    <source>
        <dbReference type="EMBL" id="SNX68919.1"/>
    </source>
</evidence>
<protein>
    <submittedName>
        <fullName evidence="2">Uncharacterized protein</fullName>
    </submittedName>
</protein>